<evidence type="ECO:0000256" key="2">
    <source>
        <dbReference type="SAM" id="MobiDB-lite"/>
    </source>
</evidence>
<dbReference type="SUPFAM" id="SSF46689">
    <property type="entry name" value="Homeodomain-like"/>
    <property type="match status" value="1"/>
</dbReference>
<dbReference type="InterPro" id="IPR002492">
    <property type="entry name" value="Transposase_Tc1-like"/>
</dbReference>
<dbReference type="InterPro" id="IPR009057">
    <property type="entry name" value="Homeodomain-like_sf"/>
</dbReference>
<protein>
    <recommendedName>
        <fullName evidence="3">Transposase Tc1-like domain-containing protein</fullName>
    </recommendedName>
</protein>
<evidence type="ECO:0000313" key="4">
    <source>
        <dbReference type="EMBL" id="CAL1688673.1"/>
    </source>
</evidence>
<evidence type="ECO:0000256" key="1">
    <source>
        <dbReference type="ARBA" id="ARBA00004123"/>
    </source>
</evidence>
<dbReference type="GO" id="GO:0003677">
    <property type="term" value="F:DNA binding"/>
    <property type="evidence" value="ECO:0007669"/>
    <property type="project" value="InterPro"/>
</dbReference>
<feature type="compositionally biased region" description="Basic and acidic residues" evidence="2">
    <location>
        <begin position="65"/>
        <end position="78"/>
    </location>
</feature>
<dbReference type="Proteomes" id="UP001497644">
    <property type="component" value="Chromosome 8"/>
</dbReference>
<dbReference type="GO" id="GO:0005634">
    <property type="term" value="C:nucleus"/>
    <property type="evidence" value="ECO:0007669"/>
    <property type="project" value="UniProtKB-SubCell"/>
</dbReference>
<proteinExistence type="predicted"/>
<keyword evidence="5" id="KW-1185">Reference proteome</keyword>
<sequence>MPKKSELSDHQRKLIMFLRKQGKNQNEIAKTVKCSRCAVQTTIKRFEETNSHSNRKRTGRKRVTTKREDRKLIRESLKNRKKTSSKLAAAFTEETGIPISARTVRRRLVQNGLKGCKARKKPWLSEKK</sequence>
<name>A0AAV2P7X2_9HYME</name>
<dbReference type="InterPro" id="IPR036388">
    <property type="entry name" value="WH-like_DNA-bd_sf"/>
</dbReference>
<accession>A0AAV2P7X2</accession>
<feature type="compositionally biased region" description="Basic residues" evidence="2">
    <location>
        <begin position="53"/>
        <end position="64"/>
    </location>
</feature>
<gene>
    <name evidence="4" type="ORF">LPLAT_LOCUS13693</name>
</gene>
<dbReference type="GO" id="GO:0015074">
    <property type="term" value="P:DNA integration"/>
    <property type="evidence" value="ECO:0007669"/>
    <property type="project" value="InterPro"/>
</dbReference>
<evidence type="ECO:0000313" key="5">
    <source>
        <dbReference type="Proteomes" id="UP001497644"/>
    </source>
</evidence>
<dbReference type="EMBL" id="OZ034831">
    <property type="protein sequence ID" value="CAL1688673.1"/>
    <property type="molecule type" value="Genomic_DNA"/>
</dbReference>
<dbReference type="Pfam" id="PF01498">
    <property type="entry name" value="HTH_Tnp_Tc3_2"/>
    <property type="match status" value="1"/>
</dbReference>
<dbReference type="AlphaFoldDB" id="A0AAV2P7X2"/>
<reference evidence="4" key="1">
    <citation type="submission" date="2024-04" db="EMBL/GenBank/DDBJ databases">
        <authorList>
            <consortium name="Molecular Ecology Group"/>
        </authorList>
    </citation>
    <scope>NUCLEOTIDE SEQUENCE</scope>
</reference>
<comment type="subcellular location">
    <subcellularLocation>
        <location evidence="1">Nucleus</location>
    </subcellularLocation>
</comment>
<feature type="region of interest" description="Disordered" evidence="2">
    <location>
        <begin position="48"/>
        <end position="81"/>
    </location>
</feature>
<dbReference type="Gene3D" id="1.10.10.10">
    <property type="entry name" value="Winged helix-like DNA-binding domain superfamily/Winged helix DNA-binding domain"/>
    <property type="match status" value="1"/>
</dbReference>
<dbReference type="GO" id="GO:0006313">
    <property type="term" value="P:DNA transposition"/>
    <property type="evidence" value="ECO:0007669"/>
    <property type="project" value="InterPro"/>
</dbReference>
<feature type="domain" description="Transposase Tc1-like" evidence="3">
    <location>
        <begin position="69"/>
        <end position="127"/>
    </location>
</feature>
<organism evidence="4 5">
    <name type="scientific">Lasius platythorax</name>
    <dbReference type="NCBI Taxonomy" id="488582"/>
    <lineage>
        <taxon>Eukaryota</taxon>
        <taxon>Metazoa</taxon>
        <taxon>Ecdysozoa</taxon>
        <taxon>Arthropoda</taxon>
        <taxon>Hexapoda</taxon>
        <taxon>Insecta</taxon>
        <taxon>Pterygota</taxon>
        <taxon>Neoptera</taxon>
        <taxon>Endopterygota</taxon>
        <taxon>Hymenoptera</taxon>
        <taxon>Apocrita</taxon>
        <taxon>Aculeata</taxon>
        <taxon>Formicoidea</taxon>
        <taxon>Formicidae</taxon>
        <taxon>Formicinae</taxon>
        <taxon>Lasius</taxon>
        <taxon>Lasius</taxon>
    </lineage>
</organism>
<evidence type="ECO:0000259" key="3">
    <source>
        <dbReference type="Pfam" id="PF01498"/>
    </source>
</evidence>